<dbReference type="GO" id="GO:0020037">
    <property type="term" value="F:heme binding"/>
    <property type="evidence" value="ECO:0007669"/>
    <property type="project" value="InterPro"/>
</dbReference>
<dbReference type="InterPro" id="IPR050196">
    <property type="entry name" value="Cytochrome_P450_Monoox"/>
</dbReference>
<dbReference type="GO" id="GO:0016705">
    <property type="term" value="F:oxidoreductase activity, acting on paired donors, with incorporation or reduction of molecular oxygen"/>
    <property type="evidence" value="ECO:0007669"/>
    <property type="project" value="InterPro"/>
</dbReference>
<dbReference type="GO" id="GO:0005506">
    <property type="term" value="F:iron ion binding"/>
    <property type="evidence" value="ECO:0007669"/>
    <property type="project" value="InterPro"/>
</dbReference>
<dbReference type="Gene3D" id="1.10.630.10">
    <property type="entry name" value="Cytochrome P450"/>
    <property type="match status" value="1"/>
</dbReference>
<dbReference type="GO" id="GO:0004497">
    <property type="term" value="F:monooxygenase activity"/>
    <property type="evidence" value="ECO:0007669"/>
    <property type="project" value="UniProtKB-KW"/>
</dbReference>
<evidence type="ECO:0000256" key="10">
    <source>
        <dbReference type="ARBA" id="ARBA00023004"/>
    </source>
</evidence>
<evidence type="ECO:0000256" key="9">
    <source>
        <dbReference type="ARBA" id="ARBA00023002"/>
    </source>
</evidence>
<evidence type="ECO:0000256" key="12">
    <source>
        <dbReference type="ARBA" id="ARBA00023136"/>
    </source>
</evidence>
<dbReference type="AlphaFoldDB" id="A0A1B6CCL0"/>
<proteinExistence type="inferred from homology"/>
<dbReference type="GO" id="GO:0005789">
    <property type="term" value="C:endoplasmic reticulum membrane"/>
    <property type="evidence" value="ECO:0007669"/>
    <property type="project" value="UniProtKB-SubCell"/>
</dbReference>
<dbReference type="Pfam" id="PF00067">
    <property type="entry name" value="p450"/>
    <property type="match status" value="1"/>
</dbReference>
<protein>
    <recommendedName>
        <fullName evidence="15">Cytochrome P450</fullName>
    </recommendedName>
</protein>
<evidence type="ECO:0000256" key="5">
    <source>
        <dbReference type="ARBA" id="ARBA00022617"/>
    </source>
</evidence>
<keyword evidence="12 13" id="KW-0472">Membrane</keyword>
<dbReference type="InterPro" id="IPR001128">
    <property type="entry name" value="Cyt_P450"/>
</dbReference>
<dbReference type="EMBL" id="GEDC01026233">
    <property type="protein sequence ID" value="JAS11065.1"/>
    <property type="molecule type" value="Transcribed_RNA"/>
</dbReference>
<dbReference type="SUPFAM" id="SSF48264">
    <property type="entry name" value="Cytochrome P450"/>
    <property type="match status" value="1"/>
</dbReference>
<keyword evidence="10" id="KW-0408">Iron</keyword>
<evidence type="ECO:0000256" key="8">
    <source>
        <dbReference type="ARBA" id="ARBA00022848"/>
    </source>
</evidence>
<keyword evidence="9" id="KW-0560">Oxidoreductase</keyword>
<keyword evidence="8" id="KW-0492">Microsome</keyword>
<evidence type="ECO:0000256" key="6">
    <source>
        <dbReference type="ARBA" id="ARBA00022723"/>
    </source>
</evidence>
<evidence type="ECO:0000256" key="3">
    <source>
        <dbReference type="ARBA" id="ARBA00004406"/>
    </source>
</evidence>
<evidence type="ECO:0000256" key="11">
    <source>
        <dbReference type="ARBA" id="ARBA00023033"/>
    </source>
</evidence>
<reference evidence="14" key="1">
    <citation type="submission" date="2015-12" db="EMBL/GenBank/DDBJ databases">
        <title>De novo transcriptome assembly of four potential Pierce s Disease insect vectors from Arizona vineyards.</title>
        <authorList>
            <person name="Tassone E.E."/>
        </authorList>
    </citation>
    <scope>NUCLEOTIDE SEQUENCE</scope>
</reference>
<comment type="cofactor">
    <cofactor evidence="1">
        <name>heme</name>
        <dbReference type="ChEBI" id="CHEBI:30413"/>
    </cofactor>
</comment>
<keyword evidence="11" id="KW-0503">Monooxygenase</keyword>
<organism evidence="14">
    <name type="scientific">Clastoptera arizonana</name>
    <name type="common">Arizona spittle bug</name>
    <dbReference type="NCBI Taxonomy" id="38151"/>
    <lineage>
        <taxon>Eukaryota</taxon>
        <taxon>Metazoa</taxon>
        <taxon>Ecdysozoa</taxon>
        <taxon>Arthropoda</taxon>
        <taxon>Hexapoda</taxon>
        <taxon>Insecta</taxon>
        <taxon>Pterygota</taxon>
        <taxon>Neoptera</taxon>
        <taxon>Paraneoptera</taxon>
        <taxon>Hemiptera</taxon>
        <taxon>Auchenorrhyncha</taxon>
        <taxon>Cercopoidea</taxon>
        <taxon>Clastopteridae</taxon>
        <taxon>Clastoptera</taxon>
    </lineage>
</organism>
<sequence length="268" mass="30951">MDSLITVLVAVFCIMIAVLLNKIRVRNKRFIDGVKGMPGPEYYPIIGTIKHLGLQTERLIPTAVEMHGEYGDIFRVLTVFFGVIAISRAEYYEIVLSNTEEIQKSSAYTFLRPWLGTGLLTASGAKWHSHRKMFTPTFHFKILETFLDIFYEKSQILVKKLLEIKPGQENNIYRHITLCTLDIICESAMGIKMNTQLDNQENDENAEYINSIYTLSEITTRRIFKPWLYFDKMFFLTSDGRKCSKTLKSLHGFTNKVVKEKIAARKQN</sequence>
<evidence type="ECO:0000256" key="2">
    <source>
        <dbReference type="ARBA" id="ARBA00004174"/>
    </source>
</evidence>
<dbReference type="PANTHER" id="PTHR24291">
    <property type="entry name" value="CYTOCHROME P450 FAMILY 4"/>
    <property type="match status" value="1"/>
</dbReference>
<evidence type="ECO:0000256" key="13">
    <source>
        <dbReference type="SAM" id="Phobius"/>
    </source>
</evidence>
<keyword evidence="13" id="KW-0812">Transmembrane</keyword>
<evidence type="ECO:0000256" key="4">
    <source>
        <dbReference type="ARBA" id="ARBA00010617"/>
    </source>
</evidence>
<keyword evidence="7" id="KW-0256">Endoplasmic reticulum</keyword>
<feature type="transmembrane region" description="Helical" evidence="13">
    <location>
        <begin position="6"/>
        <end position="23"/>
    </location>
</feature>
<evidence type="ECO:0000256" key="1">
    <source>
        <dbReference type="ARBA" id="ARBA00001971"/>
    </source>
</evidence>
<feature type="non-terminal residue" evidence="14">
    <location>
        <position position="268"/>
    </location>
</feature>
<accession>A0A1B6CCL0</accession>
<comment type="similarity">
    <text evidence="4">Belongs to the cytochrome P450 family.</text>
</comment>
<keyword evidence="13" id="KW-1133">Transmembrane helix</keyword>
<dbReference type="PANTHER" id="PTHR24291:SF189">
    <property type="entry name" value="CYTOCHROME P450 4C3-RELATED"/>
    <property type="match status" value="1"/>
</dbReference>
<keyword evidence="5" id="KW-0349">Heme</keyword>
<evidence type="ECO:0008006" key="15">
    <source>
        <dbReference type="Google" id="ProtNLM"/>
    </source>
</evidence>
<keyword evidence="6" id="KW-0479">Metal-binding</keyword>
<evidence type="ECO:0000313" key="14">
    <source>
        <dbReference type="EMBL" id="JAS11065.1"/>
    </source>
</evidence>
<gene>
    <name evidence="14" type="ORF">g.43265</name>
</gene>
<evidence type="ECO:0000256" key="7">
    <source>
        <dbReference type="ARBA" id="ARBA00022824"/>
    </source>
</evidence>
<name>A0A1B6CCL0_9HEMI</name>
<comment type="subcellular location">
    <subcellularLocation>
        <location evidence="3">Endoplasmic reticulum membrane</location>
        <topology evidence="3">Peripheral membrane protein</topology>
    </subcellularLocation>
    <subcellularLocation>
        <location evidence="2">Microsome membrane</location>
        <topology evidence="2">Peripheral membrane protein</topology>
    </subcellularLocation>
</comment>
<dbReference type="InterPro" id="IPR036396">
    <property type="entry name" value="Cyt_P450_sf"/>
</dbReference>